<dbReference type="Pfam" id="PF14200">
    <property type="entry name" value="RicinB_lectin_2"/>
    <property type="match status" value="1"/>
</dbReference>
<feature type="region of interest" description="Disordered" evidence="1">
    <location>
        <begin position="1"/>
        <end position="71"/>
    </location>
</feature>
<evidence type="ECO:0000256" key="1">
    <source>
        <dbReference type="SAM" id="MobiDB-lite"/>
    </source>
</evidence>
<feature type="compositionally biased region" description="Low complexity" evidence="1">
    <location>
        <begin position="52"/>
        <end position="66"/>
    </location>
</feature>
<dbReference type="InterPro" id="IPR000772">
    <property type="entry name" value="Ricin_B_lectin"/>
</dbReference>
<dbReference type="PROSITE" id="PS50231">
    <property type="entry name" value="RICIN_B_LECTIN"/>
    <property type="match status" value="1"/>
</dbReference>
<reference evidence="3 4" key="1">
    <citation type="submission" date="2024-03" db="EMBL/GenBank/DDBJ databases">
        <title>Novel Streptomyces species of biotechnological and ecological value are a feature of Machair soil.</title>
        <authorList>
            <person name="Prole J.R."/>
            <person name="Goodfellow M."/>
            <person name="Allenby N."/>
            <person name="Ward A.C."/>
        </authorList>
    </citation>
    <scope>NUCLEOTIDE SEQUENCE [LARGE SCALE GENOMIC DNA]</scope>
    <source>
        <strain evidence="3 4">MS1.HAVA.3</strain>
    </source>
</reference>
<name>A0ABU8TZL3_9ACTN</name>
<keyword evidence="4" id="KW-1185">Reference proteome</keyword>
<feature type="domain" description="Ricin B lectin" evidence="2">
    <location>
        <begin position="70"/>
        <end position="146"/>
    </location>
</feature>
<comment type="caution">
    <text evidence="3">The sequence shown here is derived from an EMBL/GenBank/DDBJ whole genome shotgun (WGS) entry which is preliminary data.</text>
</comment>
<evidence type="ECO:0000313" key="3">
    <source>
        <dbReference type="EMBL" id="MEJ8641069.1"/>
    </source>
</evidence>
<organism evidence="3 4">
    <name type="scientific">Streptomyces caledonius</name>
    <dbReference type="NCBI Taxonomy" id="3134107"/>
    <lineage>
        <taxon>Bacteria</taxon>
        <taxon>Bacillati</taxon>
        <taxon>Actinomycetota</taxon>
        <taxon>Actinomycetes</taxon>
        <taxon>Kitasatosporales</taxon>
        <taxon>Streptomycetaceae</taxon>
        <taxon>Streptomyces</taxon>
    </lineage>
</organism>
<proteinExistence type="predicted"/>
<evidence type="ECO:0000259" key="2">
    <source>
        <dbReference type="Pfam" id="PF14200"/>
    </source>
</evidence>
<dbReference type="SUPFAM" id="SSF50370">
    <property type="entry name" value="Ricin B-like lectins"/>
    <property type="match status" value="1"/>
</dbReference>
<dbReference type="CDD" id="cd00161">
    <property type="entry name" value="beta-trefoil_Ricin-like"/>
    <property type="match status" value="1"/>
</dbReference>
<dbReference type="InterPro" id="IPR035992">
    <property type="entry name" value="Ricin_B-like_lectins"/>
</dbReference>
<dbReference type="EMBL" id="JBBKAM010000002">
    <property type="protein sequence ID" value="MEJ8641069.1"/>
    <property type="molecule type" value="Genomic_DNA"/>
</dbReference>
<dbReference type="Proteomes" id="UP001382904">
    <property type="component" value="Unassembled WGS sequence"/>
</dbReference>
<gene>
    <name evidence="3" type="ORF">WKI68_05515</name>
</gene>
<protein>
    <submittedName>
        <fullName evidence="3">RICIN domain-containing protein</fullName>
    </submittedName>
</protein>
<accession>A0ABU8TZL3</accession>
<dbReference type="Gene3D" id="2.80.10.50">
    <property type="match status" value="1"/>
</dbReference>
<sequence length="235" mass="24599">MVGGLLLPDLDGDGGEVPVSVPAPTGVGARSPEAALRPPAPTADEPSLRAGSSPSASAEPSAPEWSPRAEDRTRLRLAATGRCMEIPAGSRAVGVQAREAPCDGTRHQVWDLLRPGDDGRVQIRNAGTGRCLANQGTEIDDAPVVQVGCDPADPRQLWGLYAQKGSGEARFIQRGDRMYLGLNDWAKAADGREHTTDIGTNRHYYGSSSFGFRYDGALFDGRLAGGPTDGAPAPG</sequence>
<evidence type="ECO:0000313" key="4">
    <source>
        <dbReference type="Proteomes" id="UP001382904"/>
    </source>
</evidence>